<dbReference type="PANTHER" id="PTHR19353:SF19">
    <property type="entry name" value="DELTA(5) FATTY ACID DESATURASE C-RELATED"/>
    <property type="match status" value="1"/>
</dbReference>
<proteinExistence type="predicted"/>
<dbReference type="EC" id="1.14.19.18" evidence="3"/>
<keyword evidence="8" id="KW-1185">Reference proteome</keyword>
<organism evidence="7 8">
    <name type="scientific">Hyaloscypha hepaticicola</name>
    <dbReference type="NCBI Taxonomy" id="2082293"/>
    <lineage>
        <taxon>Eukaryota</taxon>
        <taxon>Fungi</taxon>
        <taxon>Dikarya</taxon>
        <taxon>Ascomycota</taxon>
        <taxon>Pezizomycotina</taxon>
        <taxon>Leotiomycetes</taxon>
        <taxon>Helotiales</taxon>
        <taxon>Hyaloscyphaceae</taxon>
        <taxon>Hyaloscypha</taxon>
    </lineage>
</organism>
<evidence type="ECO:0000256" key="2">
    <source>
        <dbReference type="ARBA" id="ARBA00004991"/>
    </source>
</evidence>
<keyword evidence="5" id="KW-0746">Sphingolipid metabolism</keyword>
<keyword evidence="5" id="KW-0443">Lipid metabolism</keyword>
<dbReference type="PANTHER" id="PTHR19353">
    <property type="entry name" value="FATTY ACID DESATURASE 2"/>
    <property type="match status" value="1"/>
</dbReference>
<dbReference type="InterPro" id="IPR036400">
    <property type="entry name" value="Cyt_B5-like_heme/steroid_sf"/>
</dbReference>
<dbReference type="Proteomes" id="UP000235672">
    <property type="component" value="Unassembled WGS sequence"/>
</dbReference>
<comment type="pathway">
    <text evidence="2">Sphingolipid metabolism.</text>
</comment>
<dbReference type="SUPFAM" id="SSF55856">
    <property type="entry name" value="Cytochrome b5-like heme/steroid binding domain"/>
    <property type="match status" value="1"/>
</dbReference>
<dbReference type="GO" id="GO:0006665">
    <property type="term" value="P:sphingolipid metabolic process"/>
    <property type="evidence" value="ECO:0007669"/>
    <property type="project" value="UniProtKB-KW"/>
</dbReference>
<dbReference type="GO" id="GO:0016020">
    <property type="term" value="C:membrane"/>
    <property type="evidence" value="ECO:0007669"/>
    <property type="project" value="TreeGrafter"/>
</dbReference>
<dbReference type="GO" id="GO:0016717">
    <property type="term" value="F:oxidoreductase activity, acting on paired donors, with oxidation of a pair of donors resulting in the reduction of molecular oxygen to two molecules of water"/>
    <property type="evidence" value="ECO:0007669"/>
    <property type="project" value="TreeGrafter"/>
</dbReference>
<dbReference type="AlphaFoldDB" id="A0A2J6PZ10"/>
<dbReference type="GO" id="GO:0008610">
    <property type="term" value="P:lipid biosynthetic process"/>
    <property type="evidence" value="ECO:0007669"/>
    <property type="project" value="UniProtKB-ARBA"/>
</dbReference>
<dbReference type="Pfam" id="PF00173">
    <property type="entry name" value="Cyt-b5"/>
    <property type="match status" value="1"/>
</dbReference>
<name>A0A2J6PZ10_9HELO</name>
<evidence type="ECO:0000256" key="3">
    <source>
        <dbReference type="ARBA" id="ARBA00012019"/>
    </source>
</evidence>
<gene>
    <name evidence="7" type="ORF">NA56DRAFT_705866</name>
</gene>
<dbReference type="InterPro" id="IPR001199">
    <property type="entry name" value="Cyt_B5-like_heme/steroid-bd"/>
</dbReference>
<evidence type="ECO:0000313" key="7">
    <source>
        <dbReference type="EMBL" id="PMD19279.1"/>
    </source>
</evidence>
<dbReference type="Gene3D" id="3.10.120.10">
    <property type="entry name" value="Cytochrome b5-like heme/steroid binding domain"/>
    <property type="match status" value="1"/>
</dbReference>
<evidence type="ECO:0000259" key="6">
    <source>
        <dbReference type="PROSITE" id="PS50255"/>
    </source>
</evidence>
<dbReference type="InterPro" id="IPR012171">
    <property type="entry name" value="Fatty_acid_desaturase"/>
</dbReference>
<evidence type="ECO:0000313" key="8">
    <source>
        <dbReference type="Proteomes" id="UP000235672"/>
    </source>
</evidence>
<dbReference type="GO" id="GO:0006631">
    <property type="term" value="P:fatty acid metabolic process"/>
    <property type="evidence" value="ECO:0007669"/>
    <property type="project" value="UniProtKB-ARBA"/>
</dbReference>
<evidence type="ECO:0000256" key="4">
    <source>
        <dbReference type="ARBA" id="ARBA00016939"/>
    </source>
</evidence>
<feature type="domain" description="Cytochrome b5 heme-binding" evidence="6">
    <location>
        <begin position="12"/>
        <end position="90"/>
    </location>
</feature>
<sequence length="137" mass="15270">MSESSMMDNDELPFFTKEEISRHNTPQDNWMCINGLVYNFTGFENEHPGGKGWITMYAGREDASKVFQGAHARPNPKNKFRNSRLIGRLGPNAPQWVMAVGTTTSTPEEGNATTLKVKTAKKLDDAQRSLHGEVVIS</sequence>
<dbReference type="PROSITE" id="PS50255">
    <property type="entry name" value="CYTOCHROME_B5_2"/>
    <property type="match status" value="1"/>
</dbReference>
<comment type="pathway">
    <text evidence="1">Lipid metabolism; sphingolipid metabolism.</text>
</comment>
<reference evidence="7 8" key="1">
    <citation type="submission" date="2016-05" db="EMBL/GenBank/DDBJ databases">
        <title>A degradative enzymes factory behind the ericoid mycorrhizal symbiosis.</title>
        <authorList>
            <consortium name="DOE Joint Genome Institute"/>
            <person name="Martino E."/>
            <person name="Morin E."/>
            <person name="Grelet G."/>
            <person name="Kuo A."/>
            <person name="Kohler A."/>
            <person name="Daghino S."/>
            <person name="Barry K."/>
            <person name="Choi C."/>
            <person name="Cichocki N."/>
            <person name="Clum A."/>
            <person name="Copeland A."/>
            <person name="Hainaut M."/>
            <person name="Haridas S."/>
            <person name="Labutti K."/>
            <person name="Lindquist E."/>
            <person name="Lipzen A."/>
            <person name="Khouja H.-R."/>
            <person name="Murat C."/>
            <person name="Ohm R."/>
            <person name="Olson A."/>
            <person name="Spatafora J."/>
            <person name="Veneault-Fourrey C."/>
            <person name="Henrissat B."/>
            <person name="Grigoriev I."/>
            <person name="Martin F."/>
            <person name="Perotto S."/>
        </authorList>
    </citation>
    <scope>NUCLEOTIDE SEQUENCE [LARGE SCALE GENOMIC DNA]</scope>
    <source>
        <strain evidence="7 8">UAMH 7357</strain>
    </source>
</reference>
<accession>A0A2J6PZ10</accession>
<dbReference type="EMBL" id="KZ613490">
    <property type="protein sequence ID" value="PMD19279.1"/>
    <property type="molecule type" value="Genomic_DNA"/>
</dbReference>
<dbReference type="SMART" id="SM01117">
    <property type="entry name" value="Cyt-b5"/>
    <property type="match status" value="1"/>
</dbReference>
<evidence type="ECO:0000256" key="5">
    <source>
        <dbReference type="ARBA" id="ARBA00022919"/>
    </source>
</evidence>
<dbReference type="STRING" id="1745343.A0A2J6PZ10"/>
<dbReference type="OrthoDB" id="3554911at2759"/>
<protein>
    <recommendedName>
        <fullName evidence="4">Delta 8-(E)-sphingolipid desaturase</fullName>
        <ecNumber evidence="3">1.14.19.18</ecNumber>
    </recommendedName>
</protein>
<evidence type="ECO:0000256" key="1">
    <source>
        <dbReference type="ARBA" id="ARBA00004760"/>
    </source>
</evidence>